<dbReference type="PANTHER" id="PTHR31761">
    <property type="entry name" value="GROWTH ARREST AND DNA DAMAGE-INDUCIBLE PROTEINS-INTERACTING PROTEIN 1 GADD45GIP1"/>
    <property type="match status" value="1"/>
</dbReference>
<evidence type="ECO:0000256" key="12">
    <source>
        <dbReference type="ARBA" id="ARBA00035485"/>
    </source>
</evidence>
<keyword evidence="17" id="KW-1185">Reference proteome</keyword>
<dbReference type="GO" id="GO:0005634">
    <property type="term" value="C:nucleus"/>
    <property type="evidence" value="ECO:0007669"/>
    <property type="project" value="UniProtKB-SubCell"/>
</dbReference>
<evidence type="ECO:0000256" key="4">
    <source>
        <dbReference type="ARBA" id="ARBA00022980"/>
    </source>
</evidence>
<dbReference type="GO" id="GO:1990904">
    <property type="term" value="C:ribonucleoprotein complex"/>
    <property type="evidence" value="ECO:0007669"/>
    <property type="project" value="UniProtKB-KW"/>
</dbReference>
<dbReference type="GO" id="GO:0005840">
    <property type="term" value="C:ribosome"/>
    <property type="evidence" value="ECO:0007669"/>
    <property type="project" value="UniProtKB-KW"/>
</dbReference>
<feature type="coiled-coil region" evidence="14">
    <location>
        <begin position="124"/>
        <end position="151"/>
    </location>
</feature>
<evidence type="ECO:0000313" key="17">
    <source>
        <dbReference type="Proteomes" id="UP001620645"/>
    </source>
</evidence>
<evidence type="ECO:0000256" key="9">
    <source>
        <dbReference type="ARBA" id="ARBA00023306"/>
    </source>
</evidence>
<dbReference type="EMBL" id="JBICCN010000353">
    <property type="protein sequence ID" value="KAL3075337.1"/>
    <property type="molecule type" value="Genomic_DNA"/>
</dbReference>
<evidence type="ECO:0000256" key="7">
    <source>
        <dbReference type="ARBA" id="ARBA00023242"/>
    </source>
</evidence>
<name>A0ABD2I548_HETSC</name>
<evidence type="ECO:0000256" key="13">
    <source>
        <dbReference type="ARBA" id="ARBA00060144"/>
    </source>
</evidence>
<proteinExistence type="inferred from homology"/>
<evidence type="ECO:0000256" key="14">
    <source>
        <dbReference type="SAM" id="Coils"/>
    </source>
</evidence>
<dbReference type="InterPro" id="IPR043035">
    <property type="entry name" value="Ribosomal_mL64_sf"/>
</dbReference>
<evidence type="ECO:0000256" key="3">
    <source>
        <dbReference type="ARBA" id="ARBA00005421"/>
    </source>
</evidence>
<comment type="caution">
    <text evidence="16">The sequence shown here is derived from an EMBL/GenBank/DDBJ whole genome shotgun (WGS) entry which is preliminary data.</text>
</comment>
<dbReference type="Pfam" id="PF10147">
    <property type="entry name" value="CR6_interact"/>
    <property type="match status" value="1"/>
</dbReference>
<evidence type="ECO:0000256" key="11">
    <source>
        <dbReference type="ARBA" id="ARBA00035184"/>
    </source>
</evidence>
<comment type="subcellular location">
    <subcellularLocation>
        <location evidence="2">Mitochondrion</location>
    </subcellularLocation>
    <subcellularLocation>
        <location evidence="1">Nucleus</location>
    </subcellularLocation>
</comment>
<evidence type="ECO:0000256" key="10">
    <source>
        <dbReference type="ARBA" id="ARBA00030700"/>
    </source>
</evidence>
<evidence type="ECO:0000256" key="2">
    <source>
        <dbReference type="ARBA" id="ARBA00004173"/>
    </source>
</evidence>
<reference evidence="16 17" key="1">
    <citation type="submission" date="2024-10" db="EMBL/GenBank/DDBJ databases">
        <authorList>
            <person name="Kim D."/>
        </authorList>
    </citation>
    <scope>NUCLEOTIDE SEQUENCE [LARGE SCALE GENOMIC DNA]</scope>
    <source>
        <strain evidence="16">Taebaek</strain>
    </source>
</reference>
<evidence type="ECO:0000313" key="16">
    <source>
        <dbReference type="EMBL" id="KAL3075337.1"/>
    </source>
</evidence>
<evidence type="ECO:0000256" key="15">
    <source>
        <dbReference type="SAM" id="MobiDB-lite"/>
    </source>
</evidence>
<dbReference type="PANTHER" id="PTHR31761:SF1">
    <property type="entry name" value="LARGE RIBOSOMAL SUBUNIT PROTEIN ML64"/>
    <property type="match status" value="1"/>
</dbReference>
<keyword evidence="5 14" id="KW-0175">Coiled coil</keyword>
<accession>A0ABD2I548</accession>
<protein>
    <recommendedName>
        <fullName evidence="11">Large ribosomal subunit protein mL64</fullName>
    </recommendedName>
    <alternativeName>
        <fullName evidence="10">39S ribosomal protein L59, mitochondrial</fullName>
    </alternativeName>
    <alternativeName>
        <fullName evidence="12">Growth arrest and DNA damage-inducible proteins-interacting protein 1</fullName>
    </alternativeName>
</protein>
<keyword evidence="9" id="KW-0131">Cell cycle</keyword>
<comment type="function">
    <text evidence="13">Acts as a negative regulator of G1 to S cell cycle phase progression by inhibiting cyclin-dependent kinases. Inhibitory effects are additive with GADD45 proteins but also occur in the absence of GADD45 proteins. Acts as a repressor of the orphan nuclear receptor NR4A1 by inhibiting AB domain-mediated transcriptional activity. May be involved in the hormone-mediated regulation of NR4A1 transcriptional activity. May play a role in mitochondrial protein synthesis.</text>
</comment>
<keyword evidence="4" id="KW-0689">Ribosomal protein</keyword>
<feature type="compositionally biased region" description="Basic and acidic residues" evidence="15">
    <location>
        <begin position="202"/>
        <end position="233"/>
    </location>
</feature>
<dbReference type="AlphaFoldDB" id="A0ABD2I548"/>
<comment type="similarity">
    <text evidence="3">Belongs to the mitochondrion-specific ribosomal protein mL64 family.</text>
</comment>
<evidence type="ECO:0000256" key="5">
    <source>
        <dbReference type="ARBA" id="ARBA00023054"/>
    </source>
</evidence>
<feature type="region of interest" description="Disordered" evidence="15">
    <location>
        <begin position="191"/>
        <end position="250"/>
    </location>
</feature>
<keyword evidence="7" id="KW-0539">Nucleus</keyword>
<dbReference type="GO" id="GO:0005739">
    <property type="term" value="C:mitochondrion"/>
    <property type="evidence" value="ECO:0007669"/>
    <property type="project" value="UniProtKB-SubCell"/>
</dbReference>
<evidence type="ECO:0000256" key="6">
    <source>
        <dbReference type="ARBA" id="ARBA00023128"/>
    </source>
</evidence>
<dbReference type="Proteomes" id="UP001620645">
    <property type="component" value="Unassembled WGS sequence"/>
</dbReference>
<evidence type="ECO:0000256" key="8">
    <source>
        <dbReference type="ARBA" id="ARBA00023274"/>
    </source>
</evidence>
<gene>
    <name evidence="16" type="ORF">niasHS_014503</name>
</gene>
<feature type="compositionally biased region" description="Acidic residues" evidence="15">
    <location>
        <begin position="234"/>
        <end position="243"/>
    </location>
</feature>
<keyword evidence="8" id="KW-0687">Ribonucleoprotein</keyword>
<dbReference type="Gene3D" id="6.10.280.120">
    <property type="entry name" value="Growth arrest and DNA-damage-inducible proteins-interacting protein 1"/>
    <property type="match status" value="1"/>
</dbReference>
<keyword evidence="6" id="KW-0496">Mitochondrion</keyword>
<sequence>MEPSLLRYFCPRQFRRLAATSFCTLSPRHRIIAEGGMPPLEYEFEREKWAMGERFGRYGLRGGVDISKLWPTVEEIEEVKAVRRFRTAKEAQHIAKMESEKEQIRRKNRLDRIERNWATYDAQLAEFNQREVQTEAEKETADQELKRQVEEVRNYFGYWVDPSDPRFSAMLKHREDTLKMEAKMAVKKKKKYGRVTTVSSAERAEMKLVQDEMKKKAKRDREREESGSKTEEKEEKEEEEEEKEEQRREG</sequence>
<evidence type="ECO:0000256" key="1">
    <source>
        <dbReference type="ARBA" id="ARBA00004123"/>
    </source>
</evidence>
<organism evidence="16 17">
    <name type="scientific">Heterodera schachtii</name>
    <name type="common">Sugarbeet cyst nematode worm</name>
    <name type="synonym">Tylenchus schachtii</name>
    <dbReference type="NCBI Taxonomy" id="97005"/>
    <lineage>
        <taxon>Eukaryota</taxon>
        <taxon>Metazoa</taxon>
        <taxon>Ecdysozoa</taxon>
        <taxon>Nematoda</taxon>
        <taxon>Chromadorea</taxon>
        <taxon>Rhabditida</taxon>
        <taxon>Tylenchina</taxon>
        <taxon>Tylenchomorpha</taxon>
        <taxon>Tylenchoidea</taxon>
        <taxon>Heteroderidae</taxon>
        <taxon>Heteroderinae</taxon>
        <taxon>Heterodera</taxon>
    </lineage>
</organism>
<dbReference type="InterPro" id="IPR018472">
    <property type="entry name" value="Ribosomal_mL64"/>
</dbReference>